<protein>
    <recommendedName>
        <fullName evidence="2">RRM domain-containing protein</fullName>
    </recommendedName>
</protein>
<dbReference type="PANTHER" id="PTHR32343">
    <property type="entry name" value="SERINE/ARGININE-RICH SPLICING FACTOR"/>
    <property type="match status" value="1"/>
</dbReference>
<feature type="domain" description="RRM" evidence="2">
    <location>
        <begin position="11"/>
        <end position="79"/>
    </location>
</feature>
<dbReference type="InterPro" id="IPR012677">
    <property type="entry name" value="Nucleotide-bd_a/b_plait_sf"/>
</dbReference>
<gene>
    <name evidence="3" type="primary">ABSGL_05545.1 scaffold 7169</name>
</gene>
<dbReference type="Pfam" id="PF00076">
    <property type="entry name" value="RRM_1"/>
    <property type="match status" value="1"/>
</dbReference>
<evidence type="ECO:0000256" key="1">
    <source>
        <dbReference type="SAM" id="MobiDB-lite"/>
    </source>
</evidence>
<dbReference type="OMA" id="HLEMQSE"/>
<dbReference type="SMART" id="SM00360">
    <property type="entry name" value="RRM"/>
    <property type="match status" value="1"/>
</dbReference>
<dbReference type="AlphaFoldDB" id="A0A168N622"/>
<dbReference type="FunCoup" id="A0A168N622">
    <property type="interactions" value="135"/>
</dbReference>
<dbReference type="InParanoid" id="A0A168N622"/>
<evidence type="ECO:0000313" key="4">
    <source>
        <dbReference type="Proteomes" id="UP000078561"/>
    </source>
</evidence>
<dbReference type="EMBL" id="LT553030">
    <property type="protein sequence ID" value="SAL99891.1"/>
    <property type="molecule type" value="Genomic_DNA"/>
</dbReference>
<keyword evidence="4" id="KW-1185">Reference proteome</keyword>
<dbReference type="InterPro" id="IPR000504">
    <property type="entry name" value="RRM_dom"/>
</dbReference>
<name>A0A168N622_ABSGL</name>
<dbReference type="SUPFAM" id="SSF54928">
    <property type="entry name" value="RNA-binding domain, RBD"/>
    <property type="match status" value="1"/>
</dbReference>
<dbReference type="PANTHER" id="PTHR32343:SF10">
    <property type="entry name" value="RNA-BINDING REGION RNP-1 DOMAIN-CONTAINING PROTEIN"/>
    <property type="match status" value="1"/>
</dbReference>
<accession>A0A168N622</accession>
<feature type="compositionally biased region" description="Basic and acidic residues" evidence="1">
    <location>
        <begin position="108"/>
        <end position="117"/>
    </location>
</feature>
<dbReference type="InterPro" id="IPR035979">
    <property type="entry name" value="RBD_domain_sf"/>
</dbReference>
<organism evidence="3">
    <name type="scientific">Absidia glauca</name>
    <name type="common">Pin mould</name>
    <dbReference type="NCBI Taxonomy" id="4829"/>
    <lineage>
        <taxon>Eukaryota</taxon>
        <taxon>Fungi</taxon>
        <taxon>Fungi incertae sedis</taxon>
        <taxon>Mucoromycota</taxon>
        <taxon>Mucoromycotina</taxon>
        <taxon>Mucoromycetes</taxon>
        <taxon>Mucorales</taxon>
        <taxon>Cunninghamellaceae</taxon>
        <taxon>Absidia</taxon>
    </lineage>
</organism>
<dbReference type="OrthoDB" id="7763451at2759"/>
<feature type="region of interest" description="Disordered" evidence="1">
    <location>
        <begin position="92"/>
        <end position="117"/>
    </location>
</feature>
<sequence>MKIPTEQTPKLVKVTNIGKDTKPETLRDFFTFCGKIQDFEVEADGEHQKALIMFESSKAAKTAELLSNALVEDSHIQVEPYFEIPALTDEKAAPSPERLITDGDDDEKTTPGHDQDKKTVSNIMAELLSSGYALGDQVLAKGIEFDHQYGVRDTVQHYYDQIRHNLQQWDEQYHVSEKANEVEQRIGLQEKQKEVSEKAHEWLQNTPTGQKVSGLITQFSQQISDLHNEAKRLVSVRQNEAQSKPSGAAA</sequence>
<evidence type="ECO:0000313" key="3">
    <source>
        <dbReference type="EMBL" id="SAL99891.1"/>
    </source>
</evidence>
<dbReference type="STRING" id="4829.A0A168N622"/>
<dbReference type="Gene3D" id="3.30.70.330">
    <property type="match status" value="1"/>
</dbReference>
<proteinExistence type="predicted"/>
<dbReference type="Proteomes" id="UP000078561">
    <property type="component" value="Unassembled WGS sequence"/>
</dbReference>
<evidence type="ECO:0000259" key="2">
    <source>
        <dbReference type="SMART" id="SM00360"/>
    </source>
</evidence>
<reference evidence="3" key="1">
    <citation type="submission" date="2016-04" db="EMBL/GenBank/DDBJ databases">
        <authorList>
            <person name="Evans L.H."/>
            <person name="Alamgir A."/>
            <person name="Owens N."/>
            <person name="Weber N.D."/>
            <person name="Virtaneva K."/>
            <person name="Barbian K."/>
            <person name="Babar A."/>
            <person name="Rosenke K."/>
        </authorList>
    </citation>
    <scope>NUCLEOTIDE SEQUENCE [LARGE SCALE GENOMIC DNA]</scope>
    <source>
        <strain evidence="3">CBS 101.48</strain>
    </source>
</reference>
<dbReference type="GO" id="GO:0003723">
    <property type="term" value="F:RNA binding"/>
    <property type="evidence" value="ECO:0007669"/>
    <property type="project" value="InterPro"/>
</dbReference>